<keyword evidence="2 5" id="KW-0547">Nucleotide-binding</keyword>
<evidence type="ECO:0000256" key="3">
    <source>
        <dbReference type="ARBA" id="ARBA00022840"/>
    </source>
</evidence>
<dbReference type="GO" id="GO:0005524">
    <property type="term" value="F:ATP binding"/>
    <property type="evidence" value="ECO:0007669"/>
    <property type="project" value="UniProtKB-UniRule"/>
</dbReference>
<reference evidence="9 10" key="1">
    <citation type="journal article" date="2016" name="PLoS ONE">
        <title>Sequence Assembly of Yarrowia lipolytica Strain W29/CLIB89 Shows Transposable Element Diversity.</title>
        <authorList>
            <person name="Magnan C."/>
            <person name="Yu J."/>
            <person name="Chang I."/>
            <person name="Jahn E."/>
            <person name="Kanomata Y."/>
            <person name="Wu J."/>
            <person name="Zeller M."/>
            <person name="Oakes M."/>
            <person name="Baldi P."/>
            <person name="Sandmeyer S."/>
        </authorList>
    </citation>
    <scope>NUCLEOTIDE SEQUENCE [LARGE SCALE GENOMIC DNA]</scope>
    <source>
        <strain evidence="10">CLIB89(W29)</strain>
    </source>
</reference>
<dbReference type="InterPro" id="IPR027640">
    <property type="entry name" value="Kinesin-like_fam"/>
</dbReference>
<keyword evidence="6" id="KW-0175">Coiled coil</keyword>
<accession>A0A1D8NI00</accession>
<sequence>MSLPVYLRLRKDDEQPSSRPSSVTDKPYLEIASNDPSTIITNPPEKSRTRTKEKFAFSEVFDGSTQEEVYKKVMLPMVKNVVTGSGDGLLFAMGTTGSGKTHTLLGNPRLGRPGMVHYALKSVFDAIGDRLCLFDEAEAVAEKSAGPNRESHVLEAIPFIDNGILTQSQHQLNQFIENAVVAENADLYSSVGQRSSHGVYISMVEIYNDRVFDLLDKRRPVVVKCDTKGKFGIPSQTKLFCATIQEAFQVLEQAHALRSTHSTESNSVSSRSHALFTVTVKRLGRTMLTTSLTIGDLAGSERNKSTRAEGERLSEACSINQSLMMLGQCLQRQREVKGYKLDRSILRSSKLAQLLLPVAFSRDAMTALLITANQNADFSSTIQIMRYSALARDTIKPPVTPAYLKRAGSGPSTPAQRAVSNSSISSTGSTMSHMSSASHTSHDDTKDNLIRTIAALQEQLYQAQQREDALEIQIREEVNQEMETHMEQMRQWYLDQLDQATDAAQNFTDKKISILGRRVNSDNVSDELVKLRKENQLLKQRLNVDKENVEIAHGPDSFRSD</sequence>
<dbReference type="VEuPathDB" id="FungiDB:YALI0_E10879g"/>
<name>A0A1D8NI00_YARLL</name>
<feature type="domain" description="Kinesin motor" evidence="8">
    <location>
        <begin position="2"/>
        <end position="394"/>
    </location>
</feature>
<protein>
    <recommendedName>
        <fullName evidence="8">Kinesin motor domain-containing protein</fullName>
    </recommendedName>
</protein>
<dbReference type="KEGG" id="yli:2912653"/>
<dbReference type="GO" id="GO:0016887">
    <property type="term" value="F:ATP hydrolysis activity"/>
    <property type="evidence" value="ECO:0007669"/>
    <property type="project" value="TreeGrafter"/>
</dbReference>
<dbReference type="VEuPathDB" id="FungiDB:YALI1_E13755g"/>
<dbReference type="PROSITE" id="PS50067">
    <property type="entry name" value="KINESIN_MOTOR_2"/>
    <property type="match status" value="1"/>
</dbReference>
<evidence type="ECO:0000313" key="9">
    <source>
        <dbReference type="EMBL" id="AOW05255.1"/>
    </source>
</evidence>
<evidence type="ECO:0000256" key="2">
    <source>
        <dbReference type="ARBA" id="ARBA00022741"/>
    </source>
</evidence>
<dbReference type="GO" id="GO:0007018">
    <property type="term" value="P:microtubule-based movement"/>
    <property type="evidence" value="ECO:0007669"/>
    <property type="project" value="InterPro"/>
</dbReference>
<dbReference type="PRINTS" id="PR00380">
    <property type="entry name" value="KINESINHEAVY"/>
</dbReference>
<keyword evidence="4 5" id="KW-0505">Motor protein</keyword>
<dbReference type="InterPro" id="IPR036961">
    <property type="entry name" value="Kinesin_motor_dom_sf"/>
</dbReference>
<dbReference type="GO" id="GO:0005874">
    <property type="term" value="C:microtubule"/>
    <property type="evidence" value="ECO:0007669"/>
    <property type="project" value="UniProtKB-KW"/>
</dbReference>
<comment type="similarity">
    <text evidence="5">Belongs to the TRAFAC class myosin-kinesin ATPase superfamily. Kinesin family.</text>
</comment>
<dbReference type="SMART" id="SM00129">
    <property type="entry name" value="KISc"/>
    <property type="match status" value="1"/>
</dbReference>
<dbReference type="InterPro" id="IPR027417">
    <property type="entry name" value="P-loop_NTPase"/>
</dbReference>
<feature type="compositionally biased region" description="Polar residues" evidence="7">
    <location>
        <begin position="410"/>
        <end position="419"/>
    </location>
</feature>
<dbReference type="Gene3D" id="3.40.850.10">
    <property type="entry name" value="Kinesin motor domain"/>
    <property type="match status" value="1"/>
</dbReference>
<dbReference type="PANTHER" id="PTHR24115">
    <property type="entry name" value="KINESIN-RELATED"/>
    <property type="match status" value="1"/>
</dbReference>
<dbReference type="GO" id="GO:0005871">
    <property type="term" value="C:kinesin complex"/>
    <property type="evidence" value="ECO:0007669"/>
    <property type="project" value="TreeGrafter"/>
</dbReference>
<evidence type="ECO:0000259" key="8">
    <source>
        <dbReference type="PROSITE" id="PS50067"/>
    </source>
</evidence>
<dbReference type="Proteomes" id="UP000182444">
    <property type="component" value="Chromosome 1E"/>
</dbReference>
<dbReference type="RefSeq" id="XP_503799.3">
    <property type="nucleotide sequence ID" value="XM_503799.3"/>
</dbReference>
<keyword evidence="1" id="KW-0493">Microtubule</keyword>
<evidence type="ECO:0000256" key="1">
    <source>
        <dbReference type="ARBA" id="ARBA00022701"/>
    </source>
</evidence>
<dbReference type="PANTHER" id="PTHR24115:SF1008">
    <property type="entry name" value="KINESIN-LIKE PROTEIN SUBITO"/>
    <property type="match status" value="1"/>
</dbReference>
<feature type="coiled-coil region" evidence="6">
    <location>
        <begin position="521"/>
        <end position="548"/>
    </location>
</feature>
<dbReference type="SUPFAM" id="SSF52540">
    <property type="entry name" value="P-loop containing nucleoside triphosphate hydrolases"/>
    <property type="match status" value="1"/>
</dbReference>
<feature type="binding site" evidence="5">
    <location>
        <begin position="94"/>
        <end position="101"/>
    </location>
    <ligand>
        <name>ATP</name>
        <dbReference type="ChEBI" id="CHEBI:30616"/>
    </ligand>
</feature>
<evidence type="ECO:0000256" key="4">
    <source>
        <dbReference type="ARBA" id="ARBA00023175"/>
    </source>
</evidence>
<gene>
    <name evidence="9" type="ORF">YALI1_E13755g</name>
</gene>
<feature type="compositionally biased region" description="Low complexity" evidence="7">
    <location>
        <begin position="420"/>
        <end position="439"/>
    </location>
</feature>
<dbReference type="InterPro" id="IPR001752">
    <property type="entry name" value="Kinesin_motor_dom"/>
</dbReference>
<dbReference type="eggNOG" id="KOG0247">
    <property type="taxonomic scope" value="Eukaryota"/>
</dbReference>
<organism evidence="9 10">
    <name type="scientific">Yarrowia lipolytica</name>
    <name type="common">Candida lipolytica</name>
    <dbReference type="NCBI Taxonomy" id="4952"/>
    <lineage>
        <taxon>Eukaryota</taxon>
        <taxon>Fungi</taxon>
        <taxon>Dikarya</taxon>
        <taxon>Ascomycota</taxon>
        <taxon>Saccharomycotina</taxon>
        <taxon>Dipodascomycetes</taxon>
        <taxon>Dipodascales</taxon>
        <taxon>Dipodascales incertae sedis</taxon>
        <taxon>Yarrowia</taxon>
    </lineage>
</organism>
<keyword evidence="3 5" id="KW-0067">ATP-binding</keyword>
<feature type="region of interest" description="Disordered" evidence="7">
    <location>
        <begin position="401"/>
        <end position="444"/>
    </location>
</feature>
<dbReference type="AlphaFoldDB" id="A0A1D8NI00"/>
<evidence type="ECO:0000256" key="5">
    <source>
        <dbReference type="PROSITE-ProRule" id="PRU00283"/>
    </source>
</evidence>
<dbReference type="GO" id="GO:0005634">
    <property type="term" value="C:nucleus"/>
    <property type="evidence" value="ECO:0007669"/>
    <property type="project" value="TreeGrafter"/>
</dbReference>
<dbReference type="EMBL" id="CP017557">
    <property type="protein sequence ID" value="AOW05255.1"/>
    <property type="molecule type" value="Genomic_DNA"/>
</dbReference>
<dbReference type="GO" id="GO:0003777">
    <property type="term" value="F:microtubule motor activity"/>
    <property type="evidence" value="ECO:0007669"/>
    <property type="project" value="InterPro"/>
</dbReference>
<dbReference type="GeneID" id="2912653"/>
<evidence type="ECO:0000256" key="6">
    <source>
        <dbReference type="SAM" id="Coils"/>
    </source>
</evidence>
<proteinExistence type="inferred from homology"/>
<feature type="coiled-coil region" evidence="6">
    <location>
        <begin position="446"/>
        <end position="473"/>
    </location>
</feature>
<dbReference type="Pfam" id="PF00225">
    <property type="entry name" value="Kinesin"/>
    <property type="match status" value="1"/>
</dbReference>
<dbReference type="GO" id="GO:0008017">
    <property type="term" value="F:microtubule binding"/>
    <property type="evidence" value="ECO:0007669"/>
    <property type="project" value="InterPro"/>
</dbReference>
<evidence type="ECO:0000256" key="7">
    <source>
        <dbReference type="SAM" id="MobiDB-lite"/>
    </source>
</evidence>
<evidence type="ECO:0000313" key="10">
    <source>
        <dbReference type="Proteomes" id="UP000182444"/>
    </source>
</evidence>
<feature type="region of interest" description="Disordered" evidence="7">
    <location>
        <begin position="1"/>
        <end position="48"/>
    </location>
</feature>